<dbReference type="Proteomes" id="UP000887458">
    <property type="component" value="Unassembled WGS sequence"/>
</dbReference>
<organism evidence="1 2">
    <name type="scientific">Dermatophagoides pteronyssinus</name>
    <name type="common">European house dust mite</name>
    <dbReference type="NCBI Taxonomy" id="6956"/>
    <lineage>
        <taxon>Eukaryota</taxon>
        <taxon>Metazoa</taxon>
        <taxon>Ecdysozoa</taxon>
        <taxon>Arthropoda</taxon>
        <taxon>Chelicerata</taxon>
        <taxon>Arachnida</taxon>
        <taxon>Acari</taxon>
        <taxon>Acariformes</taxon>
        <taxon>Sarcoptiformes</taxon>
        <taxon>Astigmata</taxon>
        <taxon>Psoroptidia</taxon>
        <taxon>Analgoidea</taxon>
        <taxon>Pyroglyphidae</taxon>
        <taxon>Dermatophagoidinae</taxon>
        <taxon>Dermatophagoides</taxon>
    </lineage>
</organism>
<comment type="caution">
    <text evidence="1">The sequence shown here is derived from an EMBL/GenBank/DDBJ whole genome shotgun (WGS) entry which is preliminary data.</text>
</comment>
<evidence type="ECO:0000313" key="2">
    <source>
        <dbReference type="Proteomes" id="UP000887458"/>
    </source>
</evidence>
<accession>A0ABQ8J657</accession>
<sequence length="68" mass="8083">MISTYHQMEIMGRHKLLLKKFHQSNSIYVYKIRINAAPANAPNVRPNPARFKRIRVNNDPICINFHFF</sequence>
<dbReference type="EMBL" id="NJHN03000067">
    <property type="protein sequence ID" value="KAH9418033.1"/>
    <property type="molecule type" value="Genomic_DNA"/>
</dbReference>
<reference evidence="1 2" key="1">
    <citation type="journal article" date="2018" name="J. Allergy Clin. Immunol.">
        <title>High-quality assembly of Dermatophagoides pteronyssinus genome and transcriptome reveals a wide range of novel allergens.</title>
        <authorList>
            <person name="Liu X.Y."/>
            <person name="Yang K.Y."/>
            <person name="Wang M.Q."/>
            <person name="Kwok J.S."/>
            <person name="Zeng X."/>
            <person name="Yang Z."/>
            <person name="Xiao X.J."/>
            <person name="Lau C.P."/>
            <person name="Li Y."/>
            <person name="Huang Z.M."/>
            <person name="Ba J.G."/>
            <person name="Yim A.K."/>
            <person name="Ouyang C.Y."/>
            <person name="Ngai S.M."/>
            <person name="Chan T.F."/>
            <person name="Leung E.L."/>
            <person name="Liu L."/>
            <person name="Liu Z.G."/>
            <person name="Tsui S.K."/>
        </authorList>
    </citation>
    <scope>NUCLEOTIDE SEQUENCE [LARGE SCALE GENOMIC DNA]</scope>
    <source>
        <strain evidence="1">Derp</strain>
    </source>
</reference>
<protein>
    <submittedName>
        <fullName evidence="1">Uncharacterized protein</fullName>
    </submittedName>
</protein>
<proteinExistence type="predicted"/>
<keyword evidence="2" id="KW-1185">Reference proteome</keyword>
<evidence type="ECO:0000313" key="1">
    <source>
        <dbReference type="EMBL" id="KAH9418033.1"/>
    </source>
</evidence>
<name>A0ABQ8J657_DERPT</name>
<gene>
    <name evidence="1" type="ORF">DERP_008289</name>
</gene>
<reference evidence="1 2" key="2">
    <citation type="journal article" date="2022" name="Mol. Biol. Evol.">
        <title>Comparative Genomics Reveals Insights into the Divergent Evolution of Astigmatic Mites and Household Pest Adaptations.</title>
        <authorList>
            <person name="Xiong Q."/>
            <person name="Wan A.T."/>
            <person name="Liu X."/>
            <person name="Fung C.S."/>
            <person name="Xiao X."/>
            <person name="Malainual N."/>
            <person name="Hou J."/>
            <person name="Wang L."/>
            <person name="Wang M."/>
            <person name="Yang K.Y."/>
            <person name="Cui Y."/>
            <person name="Leung E.L."/>
            <person name="Nong W."/>
            <person name="Shin S.K."/>
            <person name="Au S.W."/>
            <person name="Jeong K.Y."/>
            <person name="Chew F.T."/>
            <person name="Hui J.H."/>
            <person name="Leung T.F."/>
            <person name="Tungtrongchitr A."/>
            <person name="Zhong N."/>
            <person name="Liu Z."/>
            <person name="Tsui S.K."/>
        </authorList>
    </citation>
    <scope>NUCLEOTIDE SEQUENCE [LARGE SCALE GENOMIC DNA]</scope>
    <source>
        <strain evidence="1">Derp</strain>
    </source>
</reference>